<dbReference type="STRING" id="106634.TVD_02575"/>
<dbReference type="OrthoDB" id="9807767at2"/>
<keyword evidence="3 4" id="KW-0546">Nucleotide metabolism</keyword>
<gene>
    <name evidence="6" type="ORF">TVD_02575</name>
</gene>
<dbReference type="InterPro" id="IPR003697">
    <property type="entry name" value="Maf-like"/>
</dbReference>
<dbReference type="GO" id="GO:0009117">
    <property type="term" value="P:nucleotide metabolic process"/>
    <property type="evidence" value="ECO:0007669"/>
    <property type="project" value="UniProtKB-KW"/>
</dbReference>
<evidence type="ECO:0000313" key="6">
    <source>
        <dbReference type="EMBL" id="AKJ94327.1"/>
    </source>
</evidence>
<dbReference type="CDD" id="cd00555">
    <property type="entry name" value="Maf"/>
    <property type="match status" value="1"/>
</dbReference>
<feature type="region of interest" description="Disordered" evidence="5">
    <location>
        <begin position="194"/>
        <end position="217"/>
    </location>
</feature>
<keyword evidence="2 4" id="KW-0378">Hydrolase</keyword>
<comment type="cofactor">
    <cofactor evidence="1 4">
        <name>a divalent metal cation</name>
        <dbReference type="ChEBI" id="CHEBI:60240"/>
    </cofactor>
</comment>
<dbReference type="Gene3D" id="3.90.950.10">
    <property type="match status" value="1"/>
</dbReference>
<comment type="similarity">
    <text evidence="4">Belongs to the Maf family. YhdE subfamily.</text>
</comment>
<reference evidence="6 7" key="1">
    <citation type="submission" date="2015-04" db="EMBL/GenBank/DDBJ databases">
        <title>Complete Sequence for the Genome of the Thioalkalivibrio versutus D301.</title>
        <authorList>
            <person name="Mu T."/>
            <person name="Zhou J."/>
            <person name="Xu X."/>
        </authorList>
    </citation>
    <scope>NUCLEOTIDE SEQUENCE [LARGE SCALE GENOMIC DNA]</scope>
    <source>
        <strain evidence="6 7">D301</strain>
    </source>
</reference>
<sequence length="217" mass="23067">MSLTPPLLLASASPRRRELLEQVQLAFEVAPMDVDESAQPGETPEALVERLAVAKAEAARDRLAPGQWVLAADTVVAVDADALGKPADFADAAAMLGRLSGREHRVVSGMALWRPGEAMRARHVTTRVRLRELSPADIETYWATGEPRGKAGAYAIQGRGAAFVEWIEGSYTNVVGLPLFELEAWLREIPDPPPRVGSASPAVVTGSCGVPAGSRAP</sequence>
<dbReference type="HAMAP" id="MF_00528">
    <property type="entry name" value="Maf"/>
    <property type="match status" value="1"/>
</dbReference>
<comment type="subcellular location">
    <subcellularLocation>
        <location evidence="4">Cytoplasm</location>
    </subcellularLocation>
</comment>
<evidence type="ECO:0000256" key="5">
    <source>
        <dbReference type="SAM" id="MobiDB-lite"/>
    </source>
</evidence>
<proteinExistence type="inferred from homology"/>
<dbReference type="KEGG" id="tvr:TVD_02575"/>
<dbReference type="GO" id="GO:0036221">
    <property type="term" value="F:UTP diphosphatase activity"/>
    <property type="evidence" value="ECO:0007669"/>
    <property type="project" value="RHEA"/>
</dbReference>
<evidence type="ECO:0000256" key="4">
    <source>
        <dbReference type="HAMAP-Rule" id="MF_00528"/>
    </source>
</evidence>
<dbReference type="GO" id="GO:0036218">
    <property type="term" value="F:dTTP diphosphatase activity"/>
    <property type="evidence" value="ECO:0007669"/>
    <property type="project" value="RHEA"/>
</dbReference>
<feature type="site" description="Important for substrate specificity" evidence="4">
    <location>
        <position position="74"/>
    </location>
</feature>
<keyword evidence="4" id="KW-0963">Cytoplasm</keyword>
<evidence type="ECO:0000256" key="1">
    <source>
        <dbReference type="ARBA" id="ARBA00001968"/>
    </source>
</evidence>
<keyword evidence="7" id="KW-1185">Reference proteome</keyword>
<feature type="site" description="Important for substrate specificity" evidence="4">
    <location>
        <position position="157"/>
    </location>
</feature>
<dbReference type="SUPFAM" id="SSF52972">
    <property type="entry name" value="ITPase-like"/>
    <property type="match status" value="1"/>
</dbReference>
<comment type="caution">
    <text evidence="4">Lacks conserved residue(s) required for the propagation of feature annotation.</text>
</comment>
<dbReference type="AlphaFoldDB" id="A0A0G3G485"/>
<comment type="catalytic activity">
    <reaction evidence="4">
        <text>dTTP + H2O = dTMP + diphosphate + H(+)</text>
        <dbReference type="Rhea" id="RHEA:28534"/>
        <dbReference type="ChEBI" id="CHEBI:15377"/>
        <dbReference type="ChEBI" id="CHEBI:15378"/>
        <dbReference type="ChEBI" id="CHEBI:33019"/>
        <dbReference type="ChEBI" id="CHEBI:37568"/>
        <dbReference type="ChEBI" id="CHEBI:63528"/>
        <dbReference type="EC" id="3.6.1.9"/>
    </reaction>
</comment>
<dbReference type="PIRSF" id="PIRSF006305">
    <property type="entry name" value="Maf"/>
    <property type="match status" value="1"/>
</dbReference>
<organism evidence="6 7">
    <name type="scientific">Thioalkalivibrio versutus</name>
    <dbReference type="NCBI Taxonomy" id="106634"/>
    <lineage>
        <taxon>Bacteria</taxon>
        <taxon>Pseudomonadati</taxon>
        <taxon>Pseudomonadota</taxon>
        <taxon>Gammaproteobacteria</taxon>
        <taxon>Chromatiales</taxon>
        <taxon>Ectothiorhodospiraceae</taxon>
        <taxon>Thioalkalivibrio</taxon>
    </lineage>
</organism>
<dbReference type="Proteomes" id="UP000064201">
    <property type="component" value="Chromosome"/>
</dbReference>
<dbReference type="EMBL" id="CP011367">
    <property type="protein sequence ID" value="AKJ94327.1"/>
    <property type="molecule type" value="Genomic_DNA"/>
</dbReference>
<dbReference type="NCBIfam" id="TIGR00172">
    <property type="entry name" value="maf"/>
    <property type="match status" value="1"/>
</dbReference>
<protein>
    <recommendedName>
        <fullName evidence="4">dTTP/UTP pyrophosphatase</fullName>
        <shortName evidence="4">dTTPase/UTPase</shortName>
        <ecNumber evidence="4">3.6.1.9</ecNumber>
    </recommendedName>
    <alternativeName>
        <fullName evidence="4">Nucleoside triphosphate pyrophosphatase</fullName>
    </alternativeName>
    <alternativeName>
        <fullName evidence="4">Nucleotide pyrophosphatase</fullName>
        <shortName evidence="4">Nucleotide PPase</shortName>
    </alternativeName>
</protein>
<dbReference type="PANTHER" id="PTHR43213">
    <property type="entry name" value="BIFUNCTIONAL DTTP/UTP PYROPHOSPHATASE/METHYLTRANSFERASE PROTEIN-RELATED"/>
    <property type="match status" value="1"/>
</dbReference>
<dbReference type="PANTHER" id="PTHR43213:SF5">
    <property type="entry name" value="BIFUNCTIONAL DTTP_UTP PYROPHOSPHATASE_METHYLTRANSFERASE PROTEIN-RELATED"/>
    <property type="match status" value="1"/>
</dbReference>
<dbReference type="PATRIC" id="fig|106634.4.peg.519"/>
<evidence type="ECO:0000313" key="7">
    <source>
        <dbReference type="Proteomes" id="UP000064201"/>
    </source>
</evidence>
<comment type="function">
    <text evidence="4">Nucleoside triphosphate pyrophosphatase that hydrolyzes dTTP and UTP. May have a dual role in cell division arrest and in preventing the incorporation of modified nucleotides into cellular nucleic acids.</text>
</comment>
<feature type="active site" description="Proton acceptor" evidence="4">
    <location>
        <position position="73"/>
    </location>
</feature>
<evidence type="ECO:0000256" key="3">
    <source>
        <dbReference type="ARBA" id="ARBA00023080"/>
    </source>
</evidence>
<name>A0A0G3G485_9GAMM</name>
<dbReference type="RefSeq" id="WP_047250727.1">
    <property type="nucleotide sequence ID" value="NZ_CP011367.1"/>
</dbReference>
<dbReference type="InterPro" id="IPR029001">
    <property type="entry name" value="ITPase-like_fam"/>
</dbReference>
<dbReference type="EC" id="3.6.1.9" evidence="4"/>
<feature type="site" description="Important for substrate specificity" evidence="4">
    <location>
        <position position="15"/>
    </location>
</feature>
<dbReference type="GO" id="GO:0005737">
    <property type="term" value="C:cytoplasm"/>
    <property type="evidence" value="ECO:0007669"/>
    <property type="project" value="UniProtKB-SubCell"/>
</dbReference>
<comment type="catalytic activity">
    <reaction evidence="4">
        <text>UTP + H2O = UMP + diphosphate + H(+)</text>
        <dbReference type="Rhea" id="RHEA:29395"/>
        <dbReference type="ChEBI" id="CHEBI:15377"/>
        <dbReference type="ChEBI" id="CHEBI:15378"/>
        <dbReference type="ChEBI" id="CHEBI:33019"/>
        <dbReference type="ChEBI" id="CHEBI:46398"/>
        <dbReference type="ChEBI" id="CHEBI:57865"/>
        <dbReference type="EC" id="3.6.1.9"/>
    </reaction>
</comment>
<accession>A0A0G3G485</accession>
<dbReference type="Pfam" id="PF02545">
    <property type="entry name" value="Maf"/>
    <property type="match status" value="1"/>
</dbReference>
<evidence type="ECO:0000256" key="2">
    <source>
        <dbReference type="ARBA" id="ARBA00022801"/>
    </source>
</evidence>